<dbReference type="Proteomes" id="UP000807309">
    <property type="component" value="Unassembled WGS sequence"/>
</dbReference>
<evidence type="ECO:0000313" key="1">
    <source>
        <dbReference type="EMBL" id="MBF6223664.1"/>
    </source>
</evidence>
<protein>
    <submittedName>
        <fullName evidence="1">Uncharacterized protein</fullName>
    </submittedName>
</protein>
<reference evidence="1 2" key="1">
    <citation type="submission" date="2020-10" db="EMBL/GenBank/DDBJ databases">
        <title>Identification of Nocardia species via Next-generation sequencing and recognition of intraspecies genetic diversity.</title>
        <authorList>
            <person name="Li P."/>
            <person name="Li P."/>
            <person name="Lu B."/>
        </authorList>
    </citation>
    <scope>NUCLEOTIDE SEQUENCE [LARGE SCALE GENOMIC DNA]</scope>
    <source>
        <strain evidence="1 2">N-11</strain>
    </source>
</reference>
<sequence>MSCFTAGAFVWEFTDGAAGGQRGAQSGDFVVLGRESRYGLDSERGQFGVALFLDGHTVVETLDLLFQTLDLSFAWVGDHPGGAQMVSALFSIPP</sequence>
<evidence type="ECO:0000313" key="2">
    <source>
        <dbReference type="Proteomes" id="UP000807309"/>
    </source>
</evidence>
<accession>A0ABS0C4Z1</accession>
<organism evidence="1 2">
    <name type="scientific">Nocardia abscessus</name>
    <dbReference type="NCBI Taxonomy" id="120957"/>
    <lineage>
        <taxon>Bacteria</taxon>
        <taxon>Bacillati</taxon>
        <taxon>Actinomycetota</taxon>
        <taxon>Actinomycetes</taxon>
        <taxon>Mycobacteriales</taxon>
        <taxon>Nocardiaceae</taxon>
        <taxon>Nocardia</taxon>
    </lineage>
</organism>
<comment type="caution">
    <text evidence="1">The sequence shown here is derived from an EMBL/GenBank/DDBJ whole genome shotgun (WGS) entry which is preliminary data.</text>
</comment>
<keyword evidence="2" id="KW-1185">Reference proteome</keyword>
<name>A0ABS0C4Z1_9NOCA</name>
<proteinExistence type="predicted"/>
<dbReference type="RefSeq" id="WP_195031086.1">
    <property type="nucleotide sequence ID" value="NZ_JADLRE010000001.1"/>
</dbReference>
<gene>
    <name evidence="1" type="ORF">IU470_00785</name>
</gene>
<dbReference type="EMBL" id="JADLRE010000001">
    <property type="protein sequence ID" value="MBF6223664.1"/>
    <property type="molecule type" value="Genomic_DNA"/>
</dbReference>